<dbReference type="Proteomes" id="UP000245626">
    <property type="component" value="Unassembled WGS sequence"/>
</dbReference>
<gene>
    <name evidence="1" type="ORF">IE53DRAFT_25271</name>
</gene>
<protein>
    <submittedName>
        <fullName evidence="1">Uncharacterized protein</fullName>
    </submittedName>
</protein>
<keyword evidence="2" id="KW-1185">Reference proteome</keyword>
<evidence type="ECO:0000313" key="1">
    <source>
        <dbReference type="EMBL" id="PWN46568.1"/>
    </source>
</evidence>
<evidence type="ECO:0000313" key="2">
    <source>
        <dbReference type="Proteomes" id="UP000245626"/>
    </source>
</evidence>
<dbReference type="EMBL" id="KZ820883">
    <property type="protein sequence ID" value="PWN46568.1"/>
    <property type="molecule type" value="Genomic_DNA"/>
</dbReference>
<reference evidence="1 2" key="1">
    <citation type="journal article" date="2018" name="Mol. Biol. Evol.">
        <title>Broad Genomic Sampling Reveals a Smut Pathogenic Ancestry of the Fungal Clade Ustilaginomycotina.</title>
        <authorList>
            <person name="Kijpornyongpan T."/>
            <person name="Mondo S.J."/>
            <person name="Barry K."/>
            <person name="Sandor L."/>
            <person name="Lee J."/>
            <person name="Lipzen A."/>
            <person name="Pangilinan J."/>
            <person name="LaButti K."/>
            <person name="Hainaut M."/>
            <person name="Henrissat B."/>
            <person name="Grigoriev I.V."/>
            <person name="Spatafora J.W."/>
            <person name="Aime M.C."/>
        </authorList>
    </citation>
    <scope>NUCLEOTIDE SEQUENCE [LARGE SCALE GENOMIC DNA]</scope>
    <source>
        <strain evidence="1 2">SA 807</strain>
    </source>
</reference>
<organism evidence="1 2">
    <name type="scientific">Violaceomyces palustris</name>
    <dbReference type="NCBI Taxonomy" id="1673888"/>
    <lineage>
        <taxon>Eukaryota</taxon>
        <taxon>Fungi</taxon>
        <taxon>Dikarya</taxon>
        <taxon>Basidiomycota</taxon>
        <taxon>Ustilaginomycotina</taxon>
        <taxon>Ustilaginomycetes</taxon>
        <taxon>Violaceomycetales</taxon>
        <taxon>Violaceomycetaceae</taxon>
        <taxon>Violaceomyces</taxon>
    </lineage>
</organism>
<name>A0ACD0NL73_9BASI</name>
<sequence length="143" mass="15688">MAVATGAVYLFRSLGQVIGLALSGSFFQSSLSQQLSLRIREVILSRGGSGATGEEEVTRIVESIRHDASLIPNLPAPLREASRQSYEVCLKRLFLLMTLLNLLNVLFCWWIKEKGFNDTAAKKTAVTISQEDSEDVERAVGDA</sequence>
<proteinExistence type="predicted"/>
<accession>A0ACD0NL73</accession>